<feature type="domain" description="Solute-binding protein family 3/N-terminal" evidence="4">
    <location>
        <begin position="24"/>
        <end position="246"/>
    </location>
</feature>
<gene>
    <name evidence="6" type="primary">artJ_2</name>
    <name evidence="6" type="ORF">BN59_00567</name>
</gene>
<dbReference type="AlphaFoldDB" id="A0A078KPG9"/>
<dbReference type="eggNOG" id="COG0834">
    <property type="taxonomic scope" value="Bacteria"/>
</dbReference>
<dbReference type="Pfam" id="PF00497">
    <property type="entry name" value="SBP_bac_3"/>
    <property type="match status" value="1"/>
</dbReference>
<organism evidence="6 7">
    <name type="scientific">Legionella massiliensis</name>
    <dbReference type="NCBI Taxonomy" id="1034943"/>
    <lineage>
        <taxon>Bacteria</taxon>
        <taxon>Pseudomonadati</taxon>
        <taxon>Pseudomonadota</taxon>
        <taxon>Gammaproteobacteria</taxon>
        <taxon>Legionellales</taxon>
        <taxon>Legionellaceae</taxon>
        <taxon>Legionella</taxon>
    </lineage>
</organism>
<evidence type="ECO:0000256" key="3">
    <source>
        <dbReference type="SAM" id="SignalP"/>
    </source>
</evidence>
<comment type="similarity">
    <text evidence="1">Belongs to the bacterial solute-binding protein 3 family.</text>
</comment>
<evidence type="ECO:0000313" key="7">
    <source>
        <dbReference type="Proteomes" id="UP000044071"/>
    </source>
</evidence>
<feature type="domain" description="Ionotropic glutamate receptor C-terminal" evidence="5">
    <location>
        <begin position="24"/>
        <end position="245"/>
    </location>
</feature>
<keyword evidence="7" id="KW-1185">Reference proteome</keyword>
<dbReference type="GO" id="GO:0016020">
    <property type="term" value="C:membrane"/>
    <property type="evidence" value="ECO:0007669"/>
    <property type="project" value="InterPro"/>
</dbReference>
<protein>
    <submittedName>
        <fullName evidence="6">ABC transporter arginine-binding protein 1</fullName>
    </submittedName>
</protein>
<dbReference type="SMART" id="SM00062">
    <property type="entry name" value="PBPb"/>
    <property type="match status" value="1"/>
</dbReference>
<dbReference type="SUPFAM" id="SSF53850">
    <property type="entry name" value="Periplasmic binding protein-like II"/>
    <property type="match status" value="1"/>
</dbReference>
<dbReference type="EMBL" id="CCSB01000001">
    <property type="protein sequence ID" value="CDZ76300.1"/>
    <property type="molecule type" value="Genomic_DNA"/>
</dbReference>
<dbReference type="RefSeq" id="WP_043872865.1">
    <property type="nucleotide sequence ID" value="NZ_CCVW01000001.1"/>
</dbReference>
<evidence type="ECO:0000259" key="4">
    <source>
        <dbReference type="SMART" id="SM00062"/>
    </source>
</evidence>
<dbReference type="InterPro" id="IPR001320">
    <property type="entry name" value="Iontro_rcpt_C"/>
</dbReference>
<dbReference type="STRING" id="1034943.BN59_00567"/>
<evidence type="ECO:0000259" key="5">
    <source>
        <dbReference type="SMART" id="SM00079"/>
    </source>
</evidence>
<sequence>MKFYRAVFICFLAFTSVLHADERILKVAVSAYEPPFVIQESNNKFYGFDIALIEAICRSINYRCQYIPMPFSRLLPAIESNQVDMAVGSIFITPERANRVLFSSPYFLSRLRFLVRGATKDGSLNAQAFAGRNIGVTNTSFTAPLKQWGVKNSQIVNYKQEDALVKALNNGYIQFALLDNSTAVYWHQNSSGNLKVFGPPIIFGYGVGIAISPKNAALVSPINEALLKYQNSPGFTLNFHKYLAAIYDF</sequence>
<evidence type="ECO:0000313" key="6">
    <source>
        <dbReference type="EMBL" id="CDZ76300.1"/>
    </source>
</evidence>
<evidence type="ECO:0000256" key="1">
    <source>
        <dbReference type="ARBA" id="ARBA00010333"/>
    </source>
</evidence>
<dbReference type="Proteomes" id="UP000044071">
    <property type="component" value="Unassembled WGS sequence"/>
</dbReference>
<accession>A0A078KPG9</accession>
<reference evidence="6 7" key="1">
    <citation type="submission" date="2014-06" db="EMBL/GenBank/DDBJ databases">
        <authorList>
            <person name="Urmite Genomes Urmite Genomes"/>
        </authorList>
    </citation>
    <scope>NUCLEOTIDE SEQUENCE [LARGE SCALE GENOMIC DNA]</scope>
</reference>
<feature type="signal peptide" evidence="3">
    <location>
        <begin position="1"/>
        <end position="20"/>
    </location>
</feature>
<proteinExistence type="inferred from homology"/>
<dbReference type="Gene3D" id="3.40.190.10">
    <property type="entry name" value="Periplasmic binding protein-like II"/>
    <property type="match status" value="2"/>
</dbReference>
<dbReference type="OrthoDB" id="9768183at2"/>
<feature type="chain" id="PRO_5009743956" evidence="3">
    <location>
        <begin position="21"/>
        <end position="249"/>
    </location>
</feature>
<keyword evidence="2 3" id="KW-0732">Signal</keyword>
<name>A0A078KPG9_9GAMM</name>
<dbReference type="PANTHER" id="PTHR35936:SF37">
    <property type="entry name" value="AMINO ACID ABC TRANSPORTER SUBSTRATE-BINDING PROTEIN"/>
    <property type="match status" value="1"/>
</dbReference>
<dbReference type="PANTHER" id="PTHR35936">
    <property type="entry name" value="MEMBRANE-BOUND LYTIC MUREIN TRANSGLYCOSYLASE F"/>
    <property type="match status" value="1"/>
</dbReference>
<dbReference type="InterPro" id="IPR001638">
    <property type="entry name" value="Solute-binding_3/MltF_N"/>
</dbReference>
<dbReference type="SMART" id="SM00079">
    <property type="entry name" value="PBPe"/>
    <property type="match status" value="1"/>
</dbReference>
<dbReference type="GO" id="GO:0015276">
    <property type="term" value="F:ligand-gated monoatomic ion channel activity"/>
    <property type="evidence" value="ECO:0007669"/>
    <property type="project" value="InterPro"/>
</dbReference>
<evidence type="ECO:0000256" key="2">
    <source>
        <dbReference type="ARBA" id="ARBA00022729"/>
    </source>
</evidence>